<evidence type="ECO:0000256" key="7">
    <source>
        <dbReference type="ARBA" id="ARBA00022833"/>
    </source>
</evidence>
<evidence type="ECO:0000256" key="2">
    <source>
        <dbReference type="ARBA" id="ARBA00012483"/>
    </source>
</evidence>
<dbReference type="PANTHER" id="PTHR15710">
    <property type="entry name" value="E3 UBIQUITIN-PROTEIN LIGASE PRAJA"/>
    <property type="match status" value="1"/>
</dbReference>
<accession>A0AAD7Q451</accession>
<evidence type="ECO:0000256" key="8">
    <source>
        <dbReference type="PROSITE-ProRule" id="PRU00175"/>
    </source>
</evidence>
<dbReference type="GO" id="GO:0061630">
    <property type="term" value="F:ubiquitin protein ligase activity"/>
    <property type="evidence" value="ECO:0007669"/>
    <property type="project" value="UniProtKB-EC"/>
</dbReference>
<protein>
    <recommendedName>
        <fullName evidence="2">RING-type E3 ubiquitin transferase</fullName>
        <ecNumber evidence="2">2.3.2.27</ecNumber>
    </recommendedName>
</protein>
<keyword evidence="7" id="KW-0862">Zinc</keyword>
<dbReference type="Gene3D" id="3.30.40.10">
    <property type="entry name" value="Zinc/RING finger domain, C3HC4 (zinc finger)"/>
    <property type="match status" value="1"/>
</dbReference>
<gene>
    <name evidence="11" type="ORF">O6P43_004477</name>
</gene>
<dbReference type="Proteomes" id="UP001163823">
    <property type="component" value="Chromosome 3"/>
</dbReference>
<sequence length="228" mass="25091">MSSDATMSESLFSGENDRDLEAEVRSLLVQLASQVQNRSIENGRRTRIALLSIDRVTRTVTMTEGPEDLDSVFQEIWGKSGVSPASKESIEALSRVKVTEEDADCVICLEEFEVGGEATEMPCKHRFHSACIEKWLGIHGSCPICRFVMPVEEVGDKNNNGGDGEPVATLVVYIRNIRNISRRRGRDSMDEDSNSGPDSGDSNQDSQEENDDVAVAVDNSSEIEDMEA</sequence>
<proteinExistence type="predicted"/>
<keyword evidence="4" id="KW-0479">Metal-binding</keyword>
<dbReference type="SUPFAM" id="SSF57850">
    <property type="entry name" value="RING/U-box"/>
    <property type="match status" value="1"/>
</dbReference>
<feature type="region of interest" description="Disordered" evidence="9">
    <location>
        <begin position="183"/>
        <end position="228"/>
    </location>
</feature>
<evidence type="ECO:0000256" key="4">
    <source>
        <dbReference type="ARBA" id="ARBA00022723"/>
    </source>
</evidence>
<dbReference type="EC" id="2.3.2.27" evidence="2"/>
<dbReference type="SMART" id="SM00184">
    <property type="entry name" value="RING"/>
    <property type="match status" value="1"/>
</dbReference>
<comment type="caution">
    <text evidence="11">The sequence shown here is derived from an EMBL/GenBank/DDBJ whole genome shotgun (WGS) entry which is preliminary data.</text>
</comment>
<dbReference type="InterPro" id="IPR001841">
    <property type="entry name" value="Znf_RING"/>
</dbReference>
<evidence type="ECO:0000259" key="10">
    <source>
        <dbReference type="PROSITE" id="PS50089"/>
    </source>
</evidence>
<evidence type="ECO:0000256" key="5">
    <source>
        <dbReference type="ARBA" id="ARBA00022771"/>
    </source>
</evidence>
<evidence type="ECO:0000256" key="3">
    <source>
        <dbReference type="ARBA" id="ARBA00022679"/>
    </source>
</evidence>
<comment type="catalytic activity">
    <reaction evidence="1">
        <text>S-ubiquitinyl-[E2 ubiquitin-conjugating enzyme]-L-cysteine + [acceptor protein]-L-lysine = [E2 ubiquitin-conjugating enzyme]-L-cysteine + N(6)-ubiquitinyl-[acceptor protein]-L-lysine.</text>
        <dbReference type="EC" id="2.3.2.27"/>
    </reaction>
</comment>
<evidence type="ECO:0000256" key="6">
    <source>
        <dbReference type="ARBA" id="ARBA00022786"/>
    </source>
</evidence>
<dbReference type="AlphaFoldDB" id="A0AAD7Q451"/>
<keyword evidence="12" id="KW-1185">Reference proteome</keyword>
<organism evidence="11 12">
    <name type="scientific">Quillaja saponaria</name>
    <name type="common">Soap bark tree</name>
    <dbReference type="NCBI Taxonomy" id="32244"/>
    <lineage>
        <taxon>Eukaryota</taxon>
        <taxon>Viridiplantae</taxon>
        <taxon>Streptophyta</taxon>
        <taxon>Embryophyta</taxon>
        <taxon>Tracheophyta</taxon>
        <taxon>Spermatophyta</taxon>
        <taxon>Magnoliopsida</taxon>
        <taxon>eudicotyledons</taxon>
        <taxon>Gunneridae</taxon>
        <taxon>Pentapetalae</taxon>
        <taxon>rosids</taxon>
        <taxon>fabids</taxon>
        <taxon>Fabales</taxon>
        <taxon>Quillajaceae</taxon>
        <taxon>Quillaja</taxon>
    </lineage>
</organism>
<dbReference type="KEGG" id="qsa:O6P43_004477"/>
<evidence type="ECO:0000313" key="11">
    <source>
        <dbReference type="EMBL" id="KAJ7974399.1"/>
    </source>
</evidence>
<dbReference type="GO" id="GO:0016567">
    <property type="term" value="P:protein ubiquitination"/>
    <property type="evidence" value="ECO:0007669"/>
    <property type="project" value="TreeGrafter"/>
</dbReference>
<evidence type="ECO:0000256" key="9">
    <source>
        <dbReference type="SAM" id="MobiDB-lite"/>
    </source>
</evidence>
<dbReference type="GO" id="GO:0008270">
    <property type="term" value="F:zinc ion binding"/>
    <property type="evidence" value="ECO:0007669"/>
    <property type="project" value="UniProtKB-KW"/>
</dbReference>
<name>A0AAD7Q451_QUISA</name>
<dbReference type="GO" id="GO:0005737">
    <property type="term" value="C:cytoplasm"/>
    <property type="evidence" value="ECO:0007669"/>
    <property type="project" value="TreeGrafter"/>
</dbReference>
<evidence type="ECO:0000256" key="1">
    <source>
        <dbReference type="ARBA" id="ARBA00000900"/>
    </source>
</evidence>
<dbReference type="PANTHER" id="PTHR15710:SF132">
    <property type="entry name" value="E3 UBIQUITIN-PROTEIN LIGASE MPSR1"/>
    <property type="match status" value="1"/>
</dbReference>
<keyword evidence="3" id="KW-0808">Transferase</keyword>
<dbReference type="PROSITE" id="PS50089">
    <property type="entry name" value="ZF_RING_2"/>
    <property type="match status" value="1"/>
</dbReference>
<dbReference type="EMBL" id="JARAOO010000003">
    <property type="protein sequence ID" value="KAJ7974399.1"/>
    <property type="molecule type" value="Genomic_DNA"/>
</dbReference>
<dbReference type="FunFam" id="3.30.40.10:FF:000127">
    <property type="entry name" value="E3 ubiquitin-protein ligase RNF181"/>
    <property type="match status" value="1"/>
</dbReference>
<dbReference type="InterPro" id="IPR013083">
    <property type="entry name" value="Znf_RING/FYVE/PHD"/>
</dbReference>
<evidence type="ECO:0000313" key="12">
    <source>
        <dbReference type="Proteomes" id="UP001163823"/>
    </source>
</evidence>
<feature type="compositionally biased region" description="Low complexity" evidence="9">
    <location>
        <begin position="194"/>
        <end position="205"/>
    </location>
</feature>
<feature type="domain" description="RING-type" evidence="10">
    <location>
        <begin position="105"/>
        <end position="146"/>
    </location>
</feature>
<reference evidence="11" key="1">
    <citation type="journal article" date="2023" name="Science">
        <title>Elucidation of the pathway for biosynthesis of saponin adjuvants from the soapbark tree.</title>
        <authorList>
            <person name="Reed J."/>
            <person name="Orme A."/>
            <person name="El-Demerdash A."/>
            <person name="Owen C."/>
            <person name="Martin L.B.B."/>
            <person name="Misra R.C."/>
            <person name="Kikuchi S."/>
            <person name="Rejzek M."/>
            <person name="Martin A.C."/>
            <person name="Harkess A."/>
            <person name="Leebens-Mack J."/>
            <person name="Louveau T."/>
            <person name="Stephenson M.J."/>
            <person name="Osbourn A."/>
        </authorList>
    </citation>
    <scope>NUCLEOTIDE SEQUENCE</scope>
    <source>
        <strain evidence="11">S10</strain>
    </source>
</reference>
<dbReference type="Pfam" id="PF13639">
    <property type="entry name" value="zf-RING_2"/>
    <property type="match status" value="1"/>
</dbReference>
<keyword evidence="5 8" id="KW-0863">Zinc-finger</keyword>
<keyword evidence="6" id="KW-0833">Ubl conjugation pathway</keyword>